<evidence type="ECO:0000259" key="3">
    <source>
        <dbReference type="Pfam" id="PF03446"/>
    </source>
</evidence>
<dbReference type="InterPro" id="IPR006115">
    <property type="entry name" value="6PGDH_NADP-bd"/>
</dbReference>
<dbReference type="SUPFAM" id="SSF48179">
    <property type="entry name" value="6-phosphogluconate dehydrogenase C-terminal domain-like"/>
    <property type="match status" value="1"/>
</dbReference>
<dbReference type="EMBL" id="JAKGAQ010000004">
    <property type="protein sequence ID" value="MCF2872626.1"/>
    <property type="molecule type" value="Genomic_DNA"/>
</dbReference>
<evidence type="ECO:0000256" key="2">
    <source>
        <dbReference type="ARBA" id="ARBA00023027"/>
    </source>
</evidence>
<feature type="domain" description="6-phosphogluconate dehydrogenase NADP-binding" evidence="3">
    <location>
        <begin position="5"/>
        <end position="164"/>
    </location>
</feature>
<dbReference type="InterPro" id="IPR036291">
    <property type="entry name" value="NAD(P)-bd_dom_sf"/>
</dbReference>
<name>A0ABS9D2I2_9RHOB</name>
<dbReference type="Gene3D" id="3.40.50.720">
    <property type="entry name" value="NAD(P)-binding Rossmann-like Domain"/>
    <property type="match status" value="1"/>
</dbReference>
<dbReference type="InterPro" id="IPR015815">
    <property type="entry name" value="HIBADH-related"/>
</dbReference>
<dbReference type="RefSeq" id="WP_235226946.1">
    <property type="nucleotide sequence ID" value="NZ_JAKGAQ010000004.1"/>
</dbReference>
<dbReference type="Gene3D" id="1.10.1040.10">
    <property type="entry name" value="N-(1-d-carboxylethyl)-l-norvaline Dehydrogenase, domain 2"/>
    <property type="match status" value="1"/>
</dbReference>
<protein>
    <submittedName>
        <fullName evidence="5">NAD(P)-dependent oxidoreductase</fullName>
    </submittedName>
</protein>
<dbReference type="InterPro" id="IPR008927">
    <property type="entry name" value="6-PGluconate_DH-like_C_sf"/>
</dbReference>
<accession>A0ABS9D2I2</accession>
<dbReference type="InterPro" id="IPR013328">
    <property type="entry name" value="6PGD_dom2"/>
</dbReference>
<sequence>MSHLITQIGVGSIGRIYLANLVTAFNNVHVHDTDSTKRSEVESLGAAFHDDVASAVADADFILLALPDPVASKSIFAQSGPLLTSAKPGAVVLDLSTIDPATARQNYQASHDASLHYVEAPVSGGEPMSAGVDGAKNGNVTFMAGSDEVSFEKALPLMNVLGQHPLLLGPAGTGSIVKLISNYISGLHNLVAAEAFALGKAAGIDLETMLTTFTHTDANSYWLENYFAPRVRAQSYAPGFSVDLQHKDLRLCEYLARDLKVSMPLNNLGLSIYRMLQAQGRGGNDLVDAVNLACELSAIEPYTAGEPNAL</sequence>
<dbReference type="InterPro" id="IPR029154">
    <property type="entry name" value="HIBADH-like_NADP-bd"/>
</dbReference>
<dbReference type="PIRSF" id="PIRSF000103">
    <property type="entry name" value="HIBADH"/>
    <property type="match status" value="1"/>
</dbReference>
<feature type="domain" description="3-hydroxyisobutyrate dehydrogenase-like NAD-binding" evidence="4">
    <location>
        <begin position="172"/>
        <end position="292"/>
    </location>
</feature>
<dbReference type="PANTHER" id="PTHR22981">
    <property type="entry name" value="3-HYDROXYISOBUTYRATE DEHYDROGENASE-RELATED"/>
    <property type="match status" value="1"/>
</dbReference>
<dbReference type="Pfam" id="PF14833">
    <property type="entry name" value="NAD_binding_11"/>
    <property type="match status" value="1"/>
</dbReference>
<proteinExistence type="predicted"/>
<keyword evidence="6" id="KW-1185">Reference proteome</keyword>
<dbReference type="Proteomes" id="UP001200557">
    <property type="component" value="Unassembled WGS sequence"/>
</dbReference>
<dbReference type="SUPFAM" id="SSF51735">
    <property type="entry name" value="NAD(P)-binding Rossmann-fold domains"/>
    <property type="match status" value="1"/>
</dbReference>
<dbReference type="PANTHER" id="PTHR22981:SF7">
    <property type="entry name" value="3-HYDROXYISOBUTYRATE DEHYDROGENASE, MITOCHONDRIAL"/>
    <property type="match status" value="1"/>
</dbReference>
<evidence type="ECO:0000256" key="1">
    <source>
        <dbReference type="ARBA" id="ARBA00023002"/>
    </source>
</evidence>
<comment type="caution">
    <text evidence="5">The sequence shown here is derived from an EMBL/GenBank/DDBJ whole genome shotgun (WGS) entry which is preliminary data.</text>
</comment>
<evidence type="ECO:0000259" key="4">
    <source>
        <dbReference type="Pfam" id="PF14833"/>
    </source>
</evidence>
<reference evidence="5 6" key="1">
    <citation type="submission" date="2022-01" db="EMBL/GenBank/DDBJ databases">
        <title>Octadecabacter sp. nov., isolated from a marine alga.</title>
        <authorList>
            <person name="Jin M.S."/>
            <person name="Kim H.M."/>
            <person name="Han D.M."/>
            <person name="Jung J.J."/>
            <person name="Jeon C.O."/>
        </authorList>
    </citation>
    <scope>NUCLEOTIDE SEQUENCE [LARGE SCALE GENOMIC DNA]</scope>
    <source>
        <strain evidence="5 6">G9-8</strain>
    </source>
</reference>
<organism evidence="5 6">
    <name type="scientific">Octadecabacter dasysiphoniae</name>
    <dbReference type="NCBI Taxonomy" id="2909341"/>
    <lineage>
        <taxon>Bacteria</taxon>
        <taxon>Pseudomonadati</taxon>
        <taxon>Pseudomonadota</taxon>
        <taxon>Alphaproteobacteria</taxon>
        <taxon>Rhodobacterales</taxon>
        <taxon>Roseobacteraceae</taxon>
        <taxon>Octadecabacter</taxon>
    </lineage>
</organism>
<gene>
    <name evidence="5" type="ORF">L0664_16260</name>
</gene>
<keyword evidence="2" id="KW-0520">NAD</keyword>
<keyword evidence="1" id="KW-0560">Oxidoreductase</keyword>
<dbReference type="Pfam" id="PF03446">
    <property type="entry name" value="NAD_binding_2"/>
    <property type="match status" value="1"/>
</dbReference>
<evidence type="ECO:0000313" key="6">
    <source>
        <dbReference type="Proteomes" id="UP001200557"/>
    </source>
</evidence>
<evidence type="ECO:0000313" key="5">
    <source>
        <dbReference type="EMBL" id="MCF2872626.1"/>
    </source>
</evidence>